<comment type="caution">
    <text evidence="1">The sequence shown here is derived from an EMBL/GenBank/DDBJ whole genome shotgun (WGS) entry which is preliminary data.</text>
</comment>
<dbReference type="RefSeq" id="WP_359703676.1">
    <property type="nucleotide sequence ID" value="NZ_JBEYXT010000565.1"/>
</dbReference>
<reference evidence="1 2" key="1">
    <citation type="submission" date="2024-06" db="EMBL/GenBank/DDBJ databases">
        <title>The Natural Products Discovery Center: Release of the First 8490 Sequenced Strains for Exploring Actinobacteria Biosynthetic Diversity.</title>
        <authorList>
            <person name="Kalkreuter E."/>
            <person name="Kautsar S.A."/>
            <person name="Yang D."/>
            <person name="Bader C.D."/>
            <person name="Teijaro C.N."/>
            <person name="Fluegel L."/>
            <person name="Davis C.M."/>
            <person name="Simpson J.R."/>
            <person name="Lauterbach L."/>
            <person name="Steele A.D."/>
            <person name="Gui C."/>
            <person name="Meng S."/>
            <person name="Li G."/>
            <person name="Viehrig K."/>
            <person name="Ye F."/>
            <person name="Su P."/>
            <person name="Kiefer A.F."/>
            <person name="Nichols A."/>
            <person name="Cepeda A.J."/>
            <person name="Yan W."/>
            <person name="Fan B."/>
            <person name="Jiang Y."/>
            <person name="Adhikari A."/>
            <person name="Zheng C.-J."/>
            <person name="Schuster L."/>
            <person name="Cowan T.M."/>
            <person name="Smanski M.J."/>
            <person name="Chevrette M.G."/>
            <person name="De Carvalho L.P.S."/>
            <person name="Shen B."/>
        </authorList>
    </citation>
    <scope>NUCLEOTIDE SEQUENCE [LARGE SCALE GENOMIC DNA]</scope>
    <source>
        <strain evidence="1 2">NPDC046851</strain>
    </source>
</reference>
<sequence length="43" mass="4484">MTWVLRVGATTDKLTGLGQQTPSLSALVTAVGQAVAERMEKPA</sequence>
<organism evidence="1 2">
    <name type="scientific">Streptomyces neyagawaensis</name>
    <dbReference type="NCBI Taxonomy" id="42238"/>
    <lineage>
        <taxon>Bacteria</taxon>
        <taxon>Bacillati</taxon>
        <taxon>Actinomycetota</taxon>
        <taxon>Actinomycetes</taxon>
        <taxon>Kitasatosporales</taxon>
        <taxon>Streptomycetaceae</taxon>
        <taxon>Streptomyces</taxon>
    </lineage>
</organism>
<accession>A0ABV3BD35</accession>
<gene>
    <name evidence="1" type="ORF">ABZ931_41500</name>
</gene>
<dbReference type="EMBL" id="JBEYXT010000565">
    <property type="protein sequence ID" value="MEU6807373.1"/>
    <property type="molecule type" value="Genomic_DNA"/>
</dbReference>
<keyword evidence="2" id="KW-1185">Reference proteome</keyword>
<name>A0ABV3BD35_9ACTN</name>
<proteinExistence type="predicted"/>
<protein>
    <submittedName>
        <fullName evidence="1">Uncharacterized protein</fullName>
    </submittedName>
</protein>
<evidence type="ECO:0000313" key="1">
    <source>
        <dbReference type="EMBL" id="MEU6807373.1"/>
    </source>
</evidence>
<evidence type="ECO:0000313" key="2">
    <source>
        <dbReference type="Proteomes" id="UP001551189"/>
    </source>
</evidence>
<dbReference type="Proteomes" id="UP001551189">
    <property type="component" value="Unassembled WGS sequence"/>
</dbReference>